<accession>A0ABQ8G8G7</accession>
<sequence>MPPTPLIPSDMLYHVKRTFRTLIPNNAVPGTKVLIDGTYADLESAKAAALHSSFSPSTQAPGHLLEGQVHQHHNPTQQLHNHDFDGADNGITLLARTPNGDTIMTVEIDRTKNVWALVPTCSPPSSSSSSSSSPSHPTSRITDPLFFIMQTTVEPALSSDSADLAAQTVQSAMRGVYRTRDEAVRRALEVLLVGEDPWVVREDYRVYEVDEQGGVGGGSARKEAIVHAVDREGRDVWVEVVEGR</sequence>
<dbReference type="EMBL" id="JAGTJR010000015">
    <property type="protein sequence ID" value="KAH7048262.1"/>
    <property type="molecule type" value="Genomic_DNA"/>
</dbReference>
<feature type="region of interest" description="Disordered" evidence="1">
    <location>
        <begin position="119"/>
        <end position="141"/>
    </location>
</feature>
<keyword evidence="3" id="KW-1185">Reference proteome</keyword>
<proteinExistence type="predicted"/>
<protein>
    <submittedName>
        <fullName evidence="2">Uncharacterized protein</fullName>
    </submittedName>
</protein>
<organism evidence="2 3">
    <name type="scientific">Macrophomina phaseolina</name>
    <dbReference type="NCBI Taxonomy" id="35725"/>
    <lineage>
        <taxon>Eukaryota</taxon>
        <taxon>Fungi</taxon>
        <taxon>Dikarya</taxon>
        <taxon>Ascomycota</taxon>
        <taxon>Pezizomycotina</taxon>
        <taxon>Dothideomycetes</taxon>
        <taxon>Dothideomycetes incertae sedis</taxon>
        <taxon>Botryosphaeriales</taxon>
        <taxon>Botryosphaeriaceae</taxon>
        <taxon>Macrophomina</taxon>
    </lineage>
</organism>
<evidence type="ECO:0000313" key="2">
    <source>
        <dbReference type="EMBL" id="KAH7048262.1"/>
    </source>
</evidence>
<evidence type="ECO:0000256" key="1">
    <source>
        <dbReference type="SAM" id="MobiDB-lite"/>
    </source>
</evidence>
<comment type="caution">
    <text evidence="2">The sequence shown here is derived from an EMBL/GenBank/DDBJ whole genome shotgun (WGS) entry which is preliminary data.</text>
</comment>
<name>A0ABQ8G8G7_9PEZI</name>
<feature type="compositionally biased region" description="Low complexity" evidence="1">
    <location>
        <begin position="123"/>
        <end position="135"/>
    </location>
</feature>
<dbReference type="Proteomes" id="UP000774617">
    <property type="component" value="Unassembled WGS sequence"/>
</dbReference>
<evidence type="ECO:0000313" key="3">
    <source>
        <dbReference type="Proteomes" id="UP000774617"/>
    </source>
</evidence>
<gene>
    <name evidence="2" type="ORF">B0J12DRAFT_109435</name>
</gene>
<reference evidence="2 3" key="1">
    <citation type="journal article" date="2021" name="Nat. Commun.">
        <title>Genetic determinants of endophytism in the Arabidopsis root mycobiome.</title>
        <authorList>
            <person name="Mesny F."/>
            <person name="Miyauchi S."/>
            <person name="Thiergart T."/>
            <person name="Pickel B."/>
            <person name="Atanasova L."/>
            <person name="Karlsson M."/>
            <person name="Huettel B."/>
            <person name="Barry K.W."/>
            <person name="Haridas S."/>
            <person name="Chen C."/>
            <person name="Bauer D."/>
            <person name="Andreopoulos W."/>
            <person name="Pangilinan J."/>
            <person name="LaButti K."/>
            <person name="Riley R."/>
            <person name="Lipzen A."/>
            <person name="Clum A."/>
            <person name="Drula E."/>
            <person name="Henrissat B."/>
            <person name="Kohler A."/>
            <person name="Grigoriev I.V."/>
            <person name="Martin F.M."/>
            <person name="Hacquard S."/>
        </authorList>
    </citation>
    <scope>NUCLEOTIDE SEQUENCE [LARGE SCALE GENOMIC DNA]</scope>
    <source>
        <strain evidence="2 3">MPI-SDFR-AT-0080</strain>
    </source>
</reference>